<proteinExistence type="predicted"/>
<evidence type="ECO:0000313" key="2">
    <source>
        <dbReference type="Proteomes" id="UP000286415"/>
    </source>
</evidence>
<gene>
    <name evidence="1" type="ORF">CSKR_101847</name>
</gene>
<reference evidence="1 2" key="1">
    <citation type="journal article" date="2018" name="Biotechnol. Adv.">
        <title>Improved genomic resources and new bioinformatic workflow for the carcinogenic parasite Clonorchis sinensis: Biotechnological implications.</title>
        <authorList>
            <person name="Wang D."/>
            <person name="Korhonen P.K."/>
            <person name="Gasser R.B."/>
            <person name="Young N.D."/>
        </authorList>
    </citation>
    <scope>NUCLEOTIDE SEQUENCE [LARGE SCALE GENOMIC DNA]</scope>
    <source>
        <strain evidence="1">Cs-k2</strain>
    </source>
</reference>
<keyword evidence="2" id="KW-1185">Reference proteome</keyword>
<comment type="caution">
    <text evidence="1">The sequence shown here is derived from an EMBL/GenBank/DDBJ whole genome shotgun (WGS) entry which is preliminary data.</text>
</comment>
<name>A0A3R7JY76_CLOSI</name>
<organism evidence="1 2">
    <name type="scientific">Clonorchis sinensis</name>
    <name type="common">Chinese liver fluke</name>
    <dbReference type="NCBI Taxonomy" id="79923"/>
    <lineage>
        <taxon>Eukaryota</taxon>
        <taxon>Metazoa</taxon>
        <taxon>Spiralia</taxon>
        <taxon>Lophotrochozoa</taxon>
        <taxon>Platyhelminthes</taxon>
        <taxon>Trematoda</taxon>
        <taxon>Digenea</taxon>
        <taxon>Opisthorchiida</taxon>
        <taxon>Opisthorchiata</taxon>
        <taxon>Opisthorchiidae</taxon>
        <taxon>Clonorchis</taxon>
    </lineage>
</organism>
<accession>A0A3R7JY76</accession>
<protein>
    <submittedName>
        <fullName evidence="1">Uncharacterized protein</fullName>
    </submittedName>
</protein>
<dbReference type="AlphaFoldDB" id="A0A3R7JY76"/>
<reference evidence="1 2" key="2">
    <citation type="journal article" date="2021" name="Genomics">
        <title>High-quality reference genome for Clonorchis sinensis.</title>
        <authorList>
            <person name="Young N.D."/>
            <person name="Stroehlein A.J."/>
            <person name="Kinkar L."/>
            <person name="Wang T."/>
            <person name="Sohn W.M."/>
            <person name="Chang B.C.H."/>
            <person name="Kaur P."/>
            <person name="Weisz D."/>
            <person name="Dudchenko O."/>
            <person name="Aiden E.L."/>
            <person name="Korhonen P.K."/>
            <person name="Gasser R.B."/>
        </authorList>
    </citation>
    <scope>NUCLEOTIDE SEQUENCE [LARGE SCALE GENOMIC DNA]</scope>
    <source>
        <strain evidence="1">Cs-k2</strain>
    </source>
</reference>
<dbReference type="EMBL" id="NIRI02000056">
    <property type="protein sequence ID" value="KAG5444476.1"/>
    <property type="molecule type" value="Genomic_DNA"/>
</dbReference>
<dbReference type="InParanoid" id="A0A3R7JY76"/>
<dbReference type="Proteomes" id="UP000286415">
    <property type="component" value="Unassembled WGS sequence"/>
</dbReference>
<dbReference type="OrthoDB" id="10651077at2759"/>
<evidence type="ECO:0000313" key="1">
    <source>
        <dbReference type="EMBL" id="KAG5444476.1"/>
    </source>
</evidence>
<sequence>MPTKGCTRPGTPLVCPSLDRGSRGGEIGFKLRTLWSIAGAVITELTRSPWQPKRILPHRRYVSSGAQPKLGNSNISVGAGASLTYNHKVYLTIFKILAQKQKSGWGRYLILAYFKHPEVPTPPGAGHGDPLLEGAPHPNYLESFTPFCQVIRCLPRGLRHSVGGTQNNTRLGRRLFGMRSTCTNHHS</sequence>